<dbReference type="GO" id="GO:0061711">
    <property type="term" value="F:tRNA N(6)-L-threonylcarbamoyladenine synthase activity"/>
    <property type="evidence" value="ECO:0007669"/>
    <property type="project" value="UniProtKB-EC"/>
</dbReference>
<name>A0A179ILW1_HYDSH</name>
<feature type="domain" description="Gcp-like" evidence="8">
    <location>
        <begin position="61"/>
        <end position="302"/>
    </location>
</feature>
<comment type="catalytic activity">
    <reaction evidence="6">
        <text>L-threonylcarbamoyladenylate + adenosine(37) in tRNA = N(6)-L-threonylcarbamoyladenosine(37) in tRNA + AMP + H(+)</text>
        <dbReference type="Rhea" id="RHEA:37059"/>
        <dbReference type="Rhea" id="RHEA-COMP:10162"/>
        <dbReference type="Rhea" id="RHEA-COMP:10163"/>
        <dbReference type="ChEBI" id="CHEBI:15378"/>
        <dbReference type="ChEBI" id="CHEBI:73682"/>
        <dbReference type="ChEBI" id="CHEBI:74411"/>
        <dbReference type="ChEBI" id="CHEBI:74418"/>
        <dbReference type="ChEBI" id="CHEBI:456215"/>
        <dbReference type="EC" id="2.3.1.234"/>
    </reaction>
</comment>
<dbReference type="Proteomes" id="UP000244180">
    <property type="component" value="Unassembled WGS sequence"/>
</dbReference>
<proteinExistence type="predicted"/>
<dbReference type="EMBL" id="JAHHQF010000089">
    <property type="protein sequence ID" value="MBT9283291.1"/>
    <property type="molecule type" value="Genomic_DNA"/>
</dbReference>
<evidence type="ECO:0000256" key="4">
    <source>
        <dbReference type="ARBA" id="ARBA00022723"/>
    </source>
</evidence>
<reference evidence="10 12" key="1">
    <citation type="submission" date="2015-09" db="EMBL/GenBank/DDBJ databases">
        <title>Draft genome sequence of Hydrogenibacillus schlegelii DSM 2000.</title>
        <authorList>
            <person name="Hemp J."/>
        </authorList>
    </citation>
    <scope>NUCLEOTIDE SEQUENCE [LARGE SCALE GENOMIC DNA]</scope>
    <source>
        <strain evidence="10 12">MA 48</strain>
    </source>
</reference>
<evidence type="ECO:0000259" key="8">
    <source>
        <dbReference type="Pfam" id="PF00814"/>
    </source>
</evidence>
<evidence type="ECO:0000313" key="9">
    <source>
        <dbReference type="EMBL" id="MBT9283291.1"/>
    </source>
</evidence>
<dbReference type="RefSeq" id="WP_066203811.1">
    <property type="nucleotide sequence ID" value="NZ_CBCSAS010000010.1"/>
</dbReference>
<keyword evidence="3" id="KW-0819">tRNA processing</keyword>
<dbReference type="EMBL" id="PEBV01000011">
    <property type="protein sequence ID" value="PTQ53737.1"/>
    <property type="molecule type" value="Genomic_DNA"/>
</dbReference>
<sequence length="342" mass="36096">MYLGIDTSNYRTSICLIDADGTVLLDRRWLVPVAPGAVGARQSEAVFFHLRTLGRAAAEIRAALSGRRLRAVAASARPRPVEGSYMPVFEVGRAFGRFLAAGAGVPFYETTHQEGHIAAFDRLEASGPFWTLHLSGGTTELLDVAPVPGGYRIAVRGGTRDVTVGQLIDRIGVRLGCPFPAGPCLEALARQAEEKAARAIAVPVRSSDGAVHLSGSEAALLRAIERGAPAAAVARATEAAVARAIEKIVLGGAKEVRPLVLVGGVVANAFIRRRVEERLGRRFPLRFAPPELAGDNGCGVAWIARARERLGHPSDEPPAEAPPAVEALGGRRNGKHELTDGA</sequence>
<evidence type="ECO:0000313" key="11">
    <source>
        <dbReference type="EMBL" id="PTQ53737.1"/>
    </source>
</evidence>
<evidence type="ECO:0000313" key="12">
    <source>
        <dbReference type="Proteomes" id="UP000243024"/>
    </source>
</evidence>
<feature type="region of interest" description="Disordered" evidence="7">
    <location>
        <begin position="311"/>
        <end position="342"/>
    </location>
</feature>
<dbReference type="InterPro" id="IPR017861">
    <property type="entry name" value="KAE1/TsaD"/>
</dbReference>
<dbReference type="STRING" id="1484.SA87_04940"/>
<keyword evidence="4" id="KW-0479">Metal-binding</keyword>
<dbReference type="SUPFAM" id="SSF53067">
    <property type="entry name" value="Actin-like ATPase domain"/>
    <property type="match status" value="1"/>
</dbReference>
<evidence type="ECO:0000256" key="7">
    <source>
        <dbReference type="SAM" id="MobiDB-lite"/>
    </source>
</evidence>
<dbReference type="Gene3D" id="3.30.420.40">
    <property type="match status" value="2"/>
</dbReference>
<dbReference type="PANTHER" id="PTHR11735:SF11">
    <property type="entry name" value="TRNA THREONYLCARBAMOYLADENOSINE BIOSYNTHESIS PROTEIN TSAB"/>
    <property type="match status" value="1"/>
</dbReference>
<dbReference type="Proteomes" id="UP000243024">
    <property type="component" value="Unassembled WGS sequence"/>
</dbReference>
<reference evidence="11 13" key="2">
    <citation type="submission" date="2017-08" db="EMBL/GenBank/DDBJ databases">
        <title>Burning lignite coal seam in the remote Altai Mountains harbors a hydrogen-driven thermophilic microbial community.</title>
        <authorList>
            <person name="Kadnikov V.V."/>
            <person name="Mardanov A.V."/>
            <person name="Ivasenko D."/>
            <person name="Beletsky A.V."/>
            <person name="Karnachuk O.V."/>
            <person name="Ravin N.V."/>
        </authorList>
    </citation>
    <scope>NUCLEOTIDE SEQUENCE [LARGE SCALE GENOMIC DNA]</scope>
    <source>
        <strain evidence="11">AL33</strain>
    </source>
</reference>
<keyword evidence="5" id="KW-0012">Acyltransferase</keyword>
<evidence type="ECO:0000256" key="1">
    <source>
        <dbReference type="ARBA" id="ARBA00012156"/>
    </source>
</evidence>
<dbReference type="AlphaFoldDB" id="A0A179ILW1"/>
<dbReference type="PANTHER" id="PTHR11735">
    <property type="entry name" value="TRNA N6-ADENOSINE THREONYLCARBAMOYLTRANSFERASE"/>
    <property type="match status" value="1"/>
</dbReference>
<dbReference type="GO" id="GO:0008033">
    <property type="term" value="P:tRNA processing"/>
    <property type="evidence" value="ECO:0007669"/>
    <property type="project" value="UniProtKB-KW"/>
</dbReference>
<dbReference type="EMBL" id="JXBB01000066">
    <property type="protein sequence ID" value="OAR03233.1"/>
    <property type="molecule type" value="Genomic_DNA"/>
</dbReference>
<evidence type="ECO:0000313" key="13">
    <source>
        <dbReference type="Proteomes" id="UP000244180"/>
    </source>
</evidence>
<protein>
    <recommendedName>
        <fullName evidence="1">N(6)-L-threonylcarbamoyladenine synthase</fullName>
        <ecNumber evidence="1">2.3.1.234</ecNumber>
    </recommendedName>
</protein>
<evidence type="ECO:0000313" key="10">
    <source>
        <dbReference type="EMBL" id="OAR03233.1"/>
    </source>
</evidence>
<dbReference type="GO" id="GO:0005829">
    <property type="term" value="C:cytosol"/>
    <property type="evidence" value="ECO:0007669"/>
    <property type="project" value="TreeGrafter"/>
</dbReference>
<dbReference type="PRINTS" id="PR00789">
    <property type="entry name" value="OSIALOPTASE"/>
</dbReference>
<evidence type="ECO:0000256" key="2">
    <source>
        <dbReference type="ARBA" id="ARBA00022679"/>
    </source>
</evidence>
<dbReference type="Proteomes" id="UP000748108">
    <property type="component" value="Unassembled WGS sequence"/>
</dbReference>
<accession>A0A179ILW1</accession>
<dbReference type="Pfam" id="PF00814">
    <property type="entry name" value="TsaD"/>
    <property type="match status" value="1"/>
</dbReference>
<dbReference type="InterPro" id="IPR043129">
    <property type="entry name" value="ATPase_NBD"/>
</dbReference>
<dbReference type="EC" id="2.3.1.234" evidence="1"/>
<keyword evidence="12" id="KW-1185">Reference proteome</keyword>
<gene>
    <name evidence="11" type="ORF">HSCHL_1505</name>
    <name evidence="9" type="ORF">KM312_11740</name>
    <name evidence="10" type="ORF">SA87_04940</name>
</gene>
<evidence type="ECO:0000256" key="3">
    <source>
        <dbReference type="ARBA" id="ARBA00022694"/>
    </source>
</evidence>
<evidence type="ECO:0000256" key="5">
    <source>
        <dbReference type="ARBA" id="ARBA00023315"/>
    </source>
</evidence>
<reference evidence="9" key="3">
    <citation type="journal article" date="2021" name="Microbiology">
        <title>Metagenomic Analysis of the Microbial Community in the Underground Coal Fire Area (Kemerovo Region, Russia) Revealed Predominance of Thermophilic Members of the Phyla Deinococcus-thermus, Aquificae, and Firmicutes.</title>
        <authorList>
            <person name="Kadnikov V."/>
            <person name="Mardanov A.V."/>
            <person name="Beletsky A.V."/>
            <person name="Karnachuk O.V."/>
            <person name="Ravin N.V."/>
        </authorList>
    </citation>
    <scope>NUCLEOTIDE SEQUENCE</scope>
    <source>
        <strain evidence="9">RBS10-49</strain>
    </source>
</reference>
<dbReference type="GO" id="GO:0046872">
    <property type="term" value="F:metal ion binding"/>
    <property type="evidence" value="ECO:0007669"/>
    <property type="project" value="UniProtKB-KW"/>
</dbReference>
<dbReference type="InterPro" id="IPR000905">
    <property type="entry name" value="Gcp-like_dom"/>
</dbReference>
<keyword evidence="2" id="KW-0808">Transferase</keyword>
<organism evidence="10 12">
    <name type="scientific">Hydrogenibacillus schlegelii</name>
    <name type="common">Bacillus schlegelii</name>
    <dbReference type="NCBI Taxonomy" id="1484"/>
    <lineage>
        <taxon>Bacteria</taxon>
        <taxon>Bacillati</taxon>
        <taxon>Bacillota</taxon>
        <taxon>Bacilli</taxon>
        <taxon>Bacillales</taxon>
        <taxon>Bacillales Family X. Incertae Sedis</taxon>
        <taxon>Hydrogenibacillus</taxon>
    </lineage>
</organism>
<comment type="caution">
    <text evidence="10">The sequence shown here is derived from an EMBL/GenBank/DDBJ whole genome shotgun (WGS) entry which is preliminary data.</text>
</comment>
<evidence type="ECO:0000256" key="6">
    <source>
        <dbReference type="ARBA" id="ARBA00048117"/>
    </source>
</evidence>